<evidence type="ECO:0000313" key="2">
    <source>
        <dbReference type="EMBL" id="OWR42357.1"/>
    </source>
</evidence>
<accession>A0A212ELK5</accession>
<dbReference type="InParanoid" id="A0A212ELK5"/>
<name>A0A212ELK5_DANPL</name>
<dbReference type="AlphaFoldDB" id="A0A212ELK5"/>
<keyword evidence="3" id="KW-1185">Reference proteome</keyword>
<protein>
    <submittedName>
        <fullName evidence="2">G2/M phase-specific E3 ubiquitin-protein ligase</fullName>
    </submittedName>
</protein>
<dbReference type="Proteomes" id="UP000007151">
    <property type="component" value="Unassembled WGS sequence"/>
</dbReference>
<dbReference type="eggNOG" id="KOG1084">
    <property type="taxonomic scope" value="Eukaryota"/>
</dbReference>
<dbReference type="SUPFAM" id="SSF57903">
    <property type="entry name" value="FYVE/PHD zinc finger"/>
    <property type="match status" value="1"/>
</dbReference>
<reference evidence="2 3" key="1">
    <citation type="journal article" date="2011" name="Cell">
        <title>The monarch butterfly genome yields insights into long-distance migration.</title>
        <authorList>
            <person name="Zhan S."/>
            <person name="Merlin C."/>
            <person name="Boore J.L."/>
            <person name="Reppert S.M."/>
        </authorList>
    </citation>
    <scope>NUCLEOTIDE SEQUENCE [LARGE SCALE GENOMIC DNA]</scope>
    <source>
        <strain evidence="2">F-2</strain>
    </source>
</reference>
<evidence type="ECO:0000313" key="3">
    <source>
        <dbReference type="Proteomes" id="UP000007151"/>
    </source>
</evidence>
<comment type="caution">
    <text evidence="2">The sequence shown here is derived from an EMBL/GenBank/DDBJ whole genome shotgun (WGS) entry which is preliminary data.</text>
</comment>
<feature type="region of interest" description="Disordered" evidence="1">
    <location>
        <begin position="399"/>
        <end position="424"/>
    </location>
</feature>
<evidence type="ECO:0000256" key="1">
    <source>
        <dbReference type="SAM" id="MobiDB-lite"/>
    </source>
</evidence>
<feature type="compositionally biased region" description="Basic residues" evidence="1">
    <location>
        <begin position="312"/>
        <end position="323"/>
    </location>
</feature>
<feature type="non-terminal residue" evidence="2">
    <location>
        <position position="1"/>
    </location>
</feature>
<sequence>PNFSSDADCQELGTRSQELGSRRPWDIKMCLLCGWQGVHAFCGGKLWLCPVCAPSAPDADVLRDIEKLSLPTSSRPLRARRRPLMTSRMSLRRTKLNAEMPSCSRNAVTNKNEGDNTIENSRRELNLKTPKKRKLLEGDMLRNIENTLLSPIKLMEKFLDEKKPAADITLDVTILKEMTDKFNKPKPLDNIHVKAELPESLDSKDVACNEKKLDTKKLKTVNIVNDSMEISENNQIINIDLVKIEPNVSPVKEKCALKFSSTDKEILEDKEINIDIERFKSQYLSEVGQNMDKQKDVQEPREEEFKEELPTRKSKKRTKKNKTHLSIRNKNIKFKIQIKEDDFKVKIKKNRQEKKKKSICLKYFIKIDDNPKVLRQYVINKSTEIERPSEHVSPVKVKRVKTEKSPDNLKQTSISSFFTAKNNK</sequence>
<dbReference type="InterPro" id="IPR011011">
    <property type="entry name" value="Znf_FYVE_PHD"/>
</dbReference>
<dbReference type="EMBL" id="AGBW02014042">
    <property type="protein sequence ID" value="OWR42357.1"/>
    <property type="molecule type" value="Genomic_DNA"/>
</dbReference>
<feature type="region of interest" description="Disordered" evidence="1">
    <location>
        <begin position="289"/>
        <end position="323"/>
    </location>
</feature>
<gene>
    <name evidence="2" type="ORF">KGM_205020B</name>
</gene>
<proteinExistence type="predicted"/>
<organism evidence="2 3">
    <name type="scientific">Danaus plexippus plexippus</name>
    <dbReference type="NCBI Taxonomy" id="278856"/>
    <lineage>
        <taxon>Eukaryota</taxon>
        <taxon>Metazoa</taxon>
        <taxon>Ecdysozoa</taxon>
        <taxon>Arthropoda</taxon>
        <taxon>Hexapoda</taxon>
        <taxon>Insecta</taxon>
        <taxon>Pterygota</taxon>
        <taxon>Neoptera</taxon>
        <taxon>Endopterygota</taxon>
        <taxon>Lepidoptera</taxon>
        <taxon>Glossata</taxon>
        <taxon>Ditrysia</taxon>
        <taxon>Papilionoidea</taxon>
        <taxon>Nymphalidae</taxon>
        <taxon>Danainae</taxon>
        <taxon>Danaini</taxon>
        <taxon>Danaina</taxon>
        <taxon>Danaus</taxon>
        <taxon>Danaus</taxon>
    </lineage>
</organism>
<feature type="compositionally biased region" description="Polar residues" evidence="1">
    <location>
        <begin position="408"/>
        <end position="424"/>
    </location>
</feature>
<dbReference type="KEGG" id="dpl:KGM_205020B"/>
<feature type="compositionally biased region" description="Basic and acidic residues" evidence="1">
    <location>
        <begin position="292"/>
        <end position="311"/>
    </location>
</feature>